<dbReference type="PROSITE" id="PS51178">
    <property type="entry name" value="PASTA"/>
    <property type="match status" value="2"/>
</dbReference>
<sequence>MSRTKRRLSKGAVFLFFVFGIAFLVLFTRIVYIQATGEIKGNDLKERAADIRARKEILPAERGKIVDRRGEVIVEDTTTYRLQAILDTPKAREMQVPYVSNPKNTAKVLAKHIEMSEKAILKQLTLDDVTQVEFGTAGKDLNFTTKQAIEEEGLPGINFSTEAKRFHPNGTFASHLIGYAKPVVNDQGKIELVGEMGLEAIYNKLLKGEDGLLKYQGAKMSYILPNSKRDITPPKNGDTLQLTIVKNIQNFLEEEMDEVYKQYKPKAMSAVMVDPKTGRILAITQRPTFNPDTLEGEGMSWLNAPIEQTIEPGSTMKVFTLAAAVDSGNWTPNAYYQSGRYRVNNTEVNDHNFQGWGAITYLEGFQRSSNTAIAHMLDIMGSDTFYSYLDKFGFGKKTGIDLPNEASGVLLSKEPIERITTAFGQGSTFTPIQLVQAATAVANDGKMMRPFVIEKIIDEATGEVVEQHKPKQVGQPISKESAAIVRDVLASTVTSKYGSAQSYKLDEYEVAGKTATAQVPREDGGGYYAFDNNNFLYGFLGMAPKDDPQIIMYVDITMPQLSAGEYGSKPVSKVFNSVMRNSLKYLNVSTAEIEPVEKMALASYKDQPVEDVQMALETKGMIPVIIGDGDTIIDQQPKAGSKVVSGTRVFLKTEGPSTLPSFTGWSLQSVLTYEALTGLSIETNGEGFVVSQSVSAGTQVTENTTIVLRLQTPEERFTQPPEPAQKEMPLEPKLPDGYEGLEEGESLQQFDNPNIEPGGVG</sequence>
<dbReference type="InterPro" id="IPR001460">
    <property type="entry name" value="PCN-bd_Tpept"/>
</dbReference>
<evidence type="ECO:0000256" key="5">
    <source>
        <dbReference type="SAM" id="Phobius"/>
    </source>
</evidence>
<comment type="caution">
    <text evidence="7">The sequence shown here is derived from an EMBL/GenBank/DDBJ whole genome shotgun (WGS) entry which is preliminary data.</text>
</comment>
<dbReference type="InterPro" id="IPR005311">
    <property type="entry name" value="PBP_dimer"/>
</dbReference>
<dbReference type="InterPro" id="IPR036138">
    <property type="entry name" value="PBP_dimer_sf"/>
</dbReference>
<evidence type="ECO:0000256" key="1">
    <source>
        <dbReference type="ARBA" id="ARBA00004370"/>
    </source>
</evidence>
<reference evidence="7" key="1">
    <citation type="journal article" date="2021" name="PeerJ">
        <title>Extensive microbial diversity within the chicken gut microbiome revealed by metagenomics and culture.</title>
        <authorList>
            <person name="Gilroy R."/>
            <person name="Ravi A."/>
            <person name="Getino M."/>
            <person name="Pursley I."/>
            <person name="Horton D.L."/>
            <person name="Alikhan N.F."/>
            <person name="Baker D."/>
            <person name="Gharbi K."/>
            <person name="Hall N."/>
            <person name="Watson M."/>
            <person name="Adriaenssens E.M."/>
            <person name="Foster-Nyarko E."/>
            <person name="Jarju S."/>
            <person name="Secka A."/>
            <person name="Antonio M."/>
            <person name="Oren A."/>
            <person name="Chaudhuri R.R."/>
            <person name="La Ragione R."/>
            <person name="Hildebrand F."/>
            <person name="Pallen M.J."/>
        </authorList>
    </citation>
    <scope>NUCLEOTIDE SEQUENCE</scope>
    <source>
        <strain evidence="7">CHK160-4876</strain>
    </source>
</reference>
<protein>
    <submittedName>
        <fullName evidence="7">Penicillin-binding protein</fullName>
    </submittedName>
</protein>
<accession>A0A921T494</accession>
<dbReference type="Gene3D" id="2.20.70.70">
    <property type="match status" value="1"/>
</dbReference>
<evidence type="ECO:0000259" key="6">
    <source>
        <dbReference type="PROSITE" id="PS51178"/>
    </source>
</evidence>
<evidence type="ECO:0000256" key="2">
    <source>
        <dbReference type="ARBA" id="ARBA00007171"/>
    </source>
</evidence>
<dbReference type="AlphaFoldDB" id="A0A921T494"/>
<dbReference type="Pfam" id="PF03793">
    <property type="entry name" value="PASTA"/>
    <property type="match status" value="2"/>
</dbReference>
<feature type="transmembrane region" description="Helical" evidence="5">
    <location>
        <begin position="12"/>
        <end position="32"/>
    </location>
</feature>
<dbReference type="Gene3D" id="3.40.710.10">
    <property type="entry name" value="DD-peptidase/beta-lactamase superfamily"/>
    <property type="match status" value="1"/>
</dbReference>
<keyword evidence="5" id="KW-1133">Transmembrane helix</keyword>
<dbReference type="CDD" id="cd06576">
    <property type="entry name" value="PASTA_Pbp2x-like_1"/>
    <property type="match status" value="1"/>
</dbReference>
<evidence type="ECO:0000313" key="7">
    <source>
        <dbReference type="EMBL" id="HJH10307.1"/>
    </source>
</evidence>
<dbReference type="Proteomes" id="UP000700212">
    <property type="component" value="Unassembled WGS sequence"/>
</dbReference>
<evidence type="ECO:0000256" key="4">
    <source>
        <dbReference type="SAM" id="MobiDB-lite"/>
    </source>
</evidence>
<organism evidence="7 8">
    <name type="scientific">Metalysinibacillus jejuensis</name>
    <dbReference type="NCBI Taxonomy" id="914327"/>
    <lineage>
        <taxon>Bacteria</taxon>
        <taxon>Bacillati</taxon>
        <taxon>Bacillota</taxon>
        <taxon>Bacilli</taxon>
        <taxon>Bacillales</taxon>
        <taxon>Caryophanaceae</taxon>
        <taxon>Metalysinibacillus</taxon>
    </lineage>
</organism>
<feature type="domain" description="PASTA" evidence="6">
    <location>
        <begin position="595"/>
        <end position="655"/>
    </location>
</feature>
<dbReference type="InterPro" id="IPR012338">
    <property type="entry name" value="Beta-lactam/transpept-like"/>
</dbReference>
<dbReference type="GO" id="GO:0071555">
    <property type="term" value="P:cell wall organization"/>
    <property type="evidence" value="ECO:0007669"/>
    <property type="project" value="TreeGrafter"/>
</dbReference>
<dbReference type="PANTHER" id="PTHR30627:SF26">
    <property type="entry name" value="PENICILLIN-BINDING PROTEIN 2B"/>
    <property type="match status" value="1"/>
</dbReference>
<dbReference type="Gene3D" id="3.90.1310.10">
    <property type="entry name" value="Penicillin-binding protein 2a (Domain 2)"/>
    <property type="match status" value="1"/>
</dbReference>
<dbReference type="Pfam" id="PF03717">
    <property type="entry name" value="PBP_dimer"/>
    <property type="match status" value="1"/>
</dbReference>
<comment type="similarity">
    <text evidence="2">Belongs to the transpeptidase family.</text>
</comment>
<dbReference type="Gene3D" id="3.30.70.2110">
    <property type="match status" value="1"/>
</dbReference>
<keyword evidence="3 5" id="KW-0472">Membrane</keyword>
<dbReference type="GO" id="GO:0008658">
    <property type="term" value="F:penicillin binding"/>
    <property type="evidence" value="ECO:0007669"/>
    <property type="project" value="InterPro"/>
</dbReference>
<dbReference type="InterPro" id="IPR005543">
    <property type="entry name" value="PASTA_dom"/>
</dbReference>
<feature type="domain" description="PASTA" evidence="6">
    <location>
        <begin position="657"/>
        <end position="712"/>
    </location>
</feature>
<feature type="compositionally biased region" description="Basic and acidic residues" evidence="4">
    <location>
        <begin position="724"/>
        <end position="736"/>
    </location>
</feature>
<dbReference type="PANTHER" id="PTHR30627">
    <property type="entry name" value="PEPTIDOGLYCAN D,D-TRANSPEPTIDASE"/>
    <property type="match status" value="1"/>
</dbReference>
<dbReference type="EMBL" id="DYTV01000012">
    <property type="protein sequence ID" value="HJH10307.1"/>
    <property type="molecule type" value="Genomic_DNA"/>
</dbReference>
<dbReference type="SMART" id="SM00740">
    <property type="entry name" value="PASTA"/>
    <property type="match status" value="2"/>
</dbReference>
<dbReference type="InterPro" id="IPR050515">
    <property type="entry name" value="Beta-lactam/transpept"/>
</dbReference>
<dbReference type="GO" id="GO:0005886">
    <property type="term" value="C:plasma membrane"/>
    <property type="evidence" value="ECO:0007669"/>
    <property type="project" value="TreeGrafter"/>
</dbReference>
<keyword evidence="5" id="KW-0812">Transmembrane</keyword>
<dbReference type="SUPFAM" id="SSF56601">
    <property type="entry name" value="beta-lactamase/transpeptidase-like"/>
    <property type="match status" value="1"/>
</dbReference>
<gene>
    <name evidence="7" type="ORF">K8V30_01215</name>
</gene>
<name>A0A921T494_9BACL</name>
<comment type="subcellular location">
    <subcellularLocation>
        <location evidence="1">Membrane</location>
    </subcellularLocation>
</comment>
<reference evidence="7" key="2">
    <citation type="submission" date="2021-09" db="EMBL/GenBank/DDBJ databases">
        <authorList>
            <person name="Gilroy R."/>
        </authorList>
    </citation>
    <scope>NUCLEOTIDE SEQUENCE</scope>
    <source>
        <strain evidence="7">CHK160-4876</strain>
    </source>
</reference>
<dbReference type="SUPFAM" id="SSF54184">
    <property type="entry name" value="Penicillin-binding protein 2x (pbp-2x), c-terminal domain"/>
    <property type="match status" value="2"/>
</dbReference>
<dbReference type="Pfam" id="PF00905">
    <property type="entry name" value="Transpeptidase"/>
    <property type="match status" value="1"/>
</dbReference>
<proteinExistence type="inferred from homology"/>
<feature type="region of interest" description="Disordered" evidence="4">
    <location>
        <begin position="713"/>
        <end position="761"/>
    </location>
</feature>
<dbReference type="CDD" id="cd06575">
    <property type="entry name" value="PASTA_Pbp2x-like_2"/>
    <property type="match status" value="1"/>
</dbReference>
<evidence type="ECO:0000256" key="3">
    <source>
        <dbReference type="ARBA" id="ARBA00023136"/>
    </source>
</evidence>
<dbReference type="SUPFAM" id="SSF56519">
    <property type="entry name" value="Penicillin binding protein dimerisation domain"/>
    <property type="match status" value="1"/>
</dbReference>
<evidence type="ECO:0000313" key="8">
    <source>
        <dbReference type="Proteomes" id="UP000700212"/>
    </source>
</evidence>